<dbReference type="STRING" id="9708.A0A2U3WT82"/>
<dbReference type="GeneID" id="101385646"/>
<protein>
    <submittedName>
        <fullName evidence="4">Somatomedin-B and thrombospondin type-1 domain-containing protein-like</fullName>
    </submittedName>
</protein>
<evidence type="ECO:0000256" key="1">
    <source>
        <dbReference type="SAM" id="SignalP"/>
    </source>
</evidence>
<feature type="domain" description="SBSPON-like C-terminal" evidence="2">
    <location>
        <begin position="214"/>
        <end position="282"/>
    </location>
</feature>
<gene>
    <name evidence="4" type="primary">LOC101385646</name>
</gene>
<feature type="chain" id="PRO_5015545538" evidence="1">
    <location>
        <begin position="26"/>
        <end position="289"/>
    </location>
</feature>
<evidence type="ECO:0000313" key="4">
    <source>
        <dbReference type="RefSeq" id="XP_004412593.1"/>
    </source>
</evidence>
<dbReference type="KEGG" id="oro:101385646"/>
<name>A0A2U3WT82_ODORO</name>
<dbReference type="InterPro" id="IPR039942">
    <property type="entry name" value="SBSPO"/>
</dbReference>
<feature type="signal peptide" evidence="1">
    <location>
        <begin position="1"/>
        <end position="25"/>
    </location>
</feature>
<sequence>MTLRSAARILPLALALAVVSEVSWGRRPSGVLWPGQGCAALGRCCPGSDPTCVARGPPRCFCDQACDAVPDCSPDYSRVSPGSRAGGVVGTSQEARDGEERRVGLLFVVEWNGWSCCVKPCQISYRIRRRRVLPEPRNGCAPRRPLEEPAGCVDYRGRQRVECQQPLLPALITTGSYGNEQKKRGVPKEQETVLLQFLLGPIPESRQQVRAPHAQWTRYLTQGHTVCVRCEWPAPDARNQRCYGDVGGAGGNQLLQWQAAGHPRCQGTWERLRQLRDCSCPEVHSLVFI</sequence>
<reference evidence="4" key="1">
    <citation type="submission" date="2025-08" db="UniProtKB">
        <authorList>
            <consortium name="RefSeq"/>
        </authorList>
    </citation>
    <scope>IDENTIFICATION</scope>
</reference>
<dbReference type="PANTHER" id="PTHR20920">
    <property type="entry name" value="RPE-SPONDIN"/>
    <property type="match status" value="1"/>
</dbReference>
<dbReference type="Proteomes" id="UP000245340">
    <property type="component" value="Unplaced"/>
</dbReference>
<dbReference type="Pfam" id="PF25031">
    <property type="entry name" value="SBSPON_C"/>
    <property type="match status" value="1"/>
</dbReference>
<accession>A0A2U3WT82</accession>
<dbReference type="InParanoid" id="A0A2U3WT82"/>
<dbReference type="InterPro" id="IPR056801">
    <property type="entry name" value="SBSPON_C"/>
</dbReference>
<organism evidence="3 4">
    <name type="scientific">Odobenus rosmarus divergens</name>
    <name type="common">Pacific walrus</name>
    <dbReference type="NCBI Taxonomy" id="9708"/>
    <lineage>
        <taxon>Eukaryota</taxon>
        <taxon>Metazoa</taxon>
        <taxon>Chordata</taxon>
        <taxon>Craniata</taxon>
        <taxon>Vertebrata</taxon>
        <taxon>Euteleostomi</taxon>
        <taxon>Mammalia</taxon>
        <taxon>Eutheria</taxon>
        <taxon>Laurasiatheria</taxon>
        <taxon>Carnivora</taxon>
        <taxon>Caniformia</taxon>
        <taxon>Pinnipedia</taxon>
        <taxon>Odobenidae</taxon>
        <taxon>Odobenus</taxon>
    </lineage>
</organism>
<dbReference type="RefSeq" id="XP_004412593.1">
    <property type="nucleotide sequence ID" value="XM_004412536.1"/>
</dbReference>
<proteinExistence type="predicted"/>
<evidence type="ECO:0000259" key="2">
    <source>
        <dbReference type="Pfam" id="PF25031"/>
    </source>
</evidence>
<keyword evidence="3" id="KW-1185">Reference proteome</keyword>
<evidence type="ECO:0000313" key="3">
    <source>
        <dbReference type="Proteomes" id="UP000245340"/>
    </source>
</evidence>
<dbReference type="PANTHER" id="PTHR20920:SF4">
    <property type="entry name" value="SMB DOMAIN-CONTAINING PROTEIN"/>
    <property type="match status" value="1"/>
</dbReference>
<keyword evidence="1" id="KW-0732">Signal</keyword>
<dbReference type="AlphaFoldDB" id="A0A2U3WT82"/>